<evidence type="ECO:0000313" key="1">
    <source>
        <dbReference type="EMBL" id="KJF60597.1"/>
    </source>
</evidence>
<reference evidence="2" key="1">
    <citation type="journal article" date="2009" name="Genome Res.">
        <title>Comparative genomic analyses of the human fungal pathogens Coccidioides and their relatives.</title>
        <authorList>
            <person name="Sharpton T.J."/>
            <person name="Stajich J.E."/>
            <person name="Rounsley S.D."/>
            <person name="Gardner M.J."/>
            <person name="Wortman J.R."/>
            <person name="Jordar V.S."/>
            <person name="Maiti R."/>
            <person name="Kodira C.D."/>
            <person name="Neafsey D.E."/>
            <person name="Zeng Q."/>
            <person name="Hung C.-Y."/>
            <person name="McMahan C."/>
            <person name="Muszewska A."/>
            <person name="Grynberg M."/>
            <person name="Mandel M.A."/>
            <person name="Kellner E.M."/>
            <person name="Barker B.M."/>
            <person name="Galgiani J.N."/>
            <person name="Orbach M.J."/>
            <person name="Kirkland T.N."/>
            <person name="Cole G.T."/>
            <person name="Henn M.R."/>
            <person name="Birren B.W."/>
            <person name="Taylor J.W."/>
        </authorList>
    </citation>
    <scope>NUCLEOTIDE SEQUENCE [LARGE SCALE GENOMIC DNA]</scope>
    <source>
        <strain evidence="2">RS</strain>
    </source>
</reference>
<organism evidence="1 2">
    <name type="scientific">Coccidioides immitis (strain RS)</name>
    <name type="common">Valley fever fungus</name>
    <dbReference type="NCBI Taxonomy" id="246410"/>
    <lineage>
        <taxon>Eukaryota</taxon>
        <taxon>Fungi</taxon>
        <taxon>Dikarya</taxon>
        <taxon>Ascomycota</taxon>
        <taxon>Pezizomycotina</taxon>
        <taxon>Eurotiomycetes</taxon>
        <taxon>Eurotiomycetidae</taxon>
        <taxon>Onygenales</taxon>
        <taxon>Onygenaceae</taxon>
        <taxon>Coccidioides</taxon>
    </lineage>
</organism>
<dbReference type="EMBL" id="GG704912">
    <property type="protein sequence ID" value="KJF60597.1"/>
    <property type="molecule type" value="Genomic_DNA"/>
</dbReference>
<dbReference type="GeneID" id="24163872"/>
<proteinExistence type="predicted"/>
<name>A0A0D8JTI9_COCIM</name>
<dbReference type="InParanoid" id="A0A0D8JTI9"/>
<evidence type="ECO:0000313" key="2">
    <source>
        <dbReference type="Proteomes" id="UP000001261"/>
    </source>
</evidence>
<protein>
    <submittedName>
        <fullName evidence="1">Uncharacterized protein</fullName>
    </submittedName>
</protein>
<dbReference type="VEuPathDB" id="FungiDB:CIMG_11770"/>
<keyword evidence="2" id="KW-1185">Reference proteome</keyword>
<dbReference type="AlphaFoldDB" id="A0A0D8JTI9"/>
<accession>A0A0D8JTI9</accession>
<gene>
    <name evidence="1" type="ORF">CIMG_11770</name>
</gene>
<dbReference type="KEGG" id="cim:CIMG_11770"/>
<reference evidence="2" key="2">
    <citation type="journal article" date="2010" name="Genome Res.">
        <title>Population genomic sequencing of Coccidioides fungi reveals recent hybridization and transposon control.</title>
        <authorList>
            <person name="Neafsey D.E."/>
            <person name="Barker B.M."/>
            <person name="Sharpton T.J."/>
            <person name="Stajich J.E."/>
            <person name="Park D.J."/>
            <person name="Whiston E."/>
            <person name="Hung C.-Y."/>
            <person name="McMahan C."/>
            <person name="White J."/>
            <person name="Sykes S."/>
            <person name="Heiman D."/>
            <person name="Young S."/>
            <person name="Zeng Q."/>
            <person name="Abouelleil A."/>
            <person name="Aftuck L."/>
            <person name="Bessette D."/>
            <person name="Brown A."/>
            <person name="FitzGerald M."/>
            <person name="Lui A."/>
            <person name="Macdonald J.P."/>
            <person name="Priest M."/>
            <person name="Orbach M.J."/>
            <person name="Galgiani J.N."/>
            <person name="Kirkland T.N."/>
            <person name="Cole G.T."/>
            <person name="Birren B.W."/>
            <person name="Henn M.R."/>
            <person name="Taylor J.W."/>
            <person name="Rounsley S.D."/>
        </authorList>
    </citation>
    <scope>GENOME REANNOTATION</scope>
    <source>
        <strain evidence="2">RS</strain>
    </source>
</reference>
<dbReference type="RefSeq" id="XP_012214109.1">
    <property type="nucleotide sequence ID" value="XM_012358686.1"/>
</dbReference>
<sequence length="79" mass="9380">MISSTSKNELVDWWQKQQVKKQNSEISLLNIKRRWRKVKVLCITSNGPQLLKQHMQEFRLSQNKPIEKDFTKNEPDPSA</sequence>
<dbReference type="Proteomes" id="UP000001261">
    <property type="component" value="Unassembled WGS sequence"/>
</dbReference>